<evidence type="ECO:0000313" key="1">
    <source>
        <dbReference type="EMBL" id="MEQ2301631.1"/>
    </source>
</evidence>
<comment type="caution">
    <text evidence="1">The sequence shown here is derived from an EMBL/GenBank/DDBJ whole genome shotgun (WGS) entry which is preliminary data.</text>
</comment>
<evidence type="ECO:0000313" key="2">
    <source>
        <dbReference type="Proteomes" id="UP001469553"/>
    </source>
</evidence>
<reference evidence="1 2" key="1">
    <citation type="submission" date="2021-06" db="EMBL/GenBank/DDBJ databases">
        <authorList>
            <person name="Palmer J.M."/>
        </authorList>
    </citation>
    <scope>NUCLEOTIDE SEQUENCE [LARGE SCALE GENOMIC DNA]</scope>
    <source>
        <strain evidence="1 2">AS_MEX2019</strain>
        <tissue evidence="1">Muscle</tissue>
    </source>
</reference>
<accession>A0ABV0Z6F9</accession>
<organism evidence="1 2">
    <name type="scientific">Ameca splendens</name>
    <dbReference type="NCBI Taxonomy" id="208324"/>
    <lineage>
        <taxon>Eukaryota</taxon>
        <taxon>Metazoa</taxon>
        <taxon>Chordata</taxon>
        <taxon>Craniata</taxon>
        <taxon>Vertebrata</taxon>
        <taxon>Euteleostomi</taxon>
        <taxon>Actinopterygii</taxon>
        <taxon>Neopterygii</taxon>
        <taxon>Teleostei</taxon>
        <taxon>Neoteleostei</taxon>
        <taxon>Acanthomorphata</taxon>
        <taxon>Ovalentaria</taxon>
        <taxon>Atherinomorphae</taxon>
        <taxon>Cyprinodontiformes</taxon>
        <taxon>Goodeidae</taxon>
        <taxon>Ameca</taxon>
    </lineage>
</organism>
<gene>
    <name evidence="1" type="ORF">AMECASPLE_038090</name>
</gene>
<proteinExistence type="predicted"/>
<dbReference type="EMBL" id="JAHRIP010053825">
    <property type="protein sequence ID" value="MEQ2301631.1"/>
    <property type="molecule type" value="Genomic_DNA"/>
</dbReference>
<evidence type="ECO:0008006" key="3">
    <source>
        <dbReference type="Google" id="ProtNLM"/>
    </source>
</evidence>
<keyword evidence="2" id="KW-1185">Reference proteome</keyword>
<name>A0ABV0Z6F9_9TELE</name>
<sequence length="84" mass="9026">MEFHTFSVKLLAAVITVLSWRSHATMVTFSFVTLSSSGGGLYFLGGRGPKTLDSSPNPDPDSVLSEPQTIFSDIDILFLSGCRA</sequence>
<protein>
    <recommendedName>
        <fullName evidence="3">Secreted protein</fullName>
    </recommendedName>
</protein>
<dbReference type="Proteomes" id="UP001469553">
    <property type="component" value="Unassembled WGS sequence"/>
</dbReference>